<sequence>MITFVECRNFLKLLMFLLIVTVSLISHVAYANDESDRWMAFNQDSYWKMSLDTQTIKYDKEQDRVTYWIKYERSVNRNGVYVPTHLNHEMIDFKNRTVTKIGESKYINGAPNAETTNFEAPEGVTFNLFPGDTLTDLVSRLCGRQPLYAKPLWKVVYTQGQLDKYSIDLNNIEVDALNHRALVYVLWGNSHNDSYICDFDKGTVSGRDAYDRYWGREEIPVPESYREAIYNEAYKQYKAQLSSEL</sequence>
<evidence type="ECO:0000313" key="2">
    <source>
        <dbReference type="EMBL" id="MCQ5342483.1"/>
    </source>
</evidence>
<dbReference type="Proteomes" id="UP001206692">
    <property type="component" value="Unassembled WGS sequence"/>
</dbReference>
<protein>
    <submittedName>
        <fullName evidence="2">Uncharacterized protein</fullName>
    </submittedName>
</protein>
<dbReference type="RefSeq" id="WP_062412141.1">
    <property type="nucleotide sequence ID" value="NZ_JAJCIO010000005.1"/>
</dbReference>
<feature type="signal peptide" evidence="1">
    <location>
        <begin position="1"/>
        <end position="31"/>
    </location>
</feature>
<dbReference type="EMBL" id="JANGEW010000008">
    <property type="protein sequence ID" value="MCQ5342483.1"/>
    <property type="molecule type" value="Genomic_DNA"/>
</dbReference>
<proteinExistence type="predicted"/>
<feature type="chain" id="PRO_5046741826" evidence="1">
    <location>
        <begin position="32"/>
        <end position="245"/>
    </location>
</feature>
<comment type="caution">
    <text evidence="2">The sequence shown here is derived from an EMBL/GenBank/DDBJ whole genome shotgun (WGS) entry which is preliminary data.</text>
</comment>
<name>A0ABT1SS73_9FIRM</name>
<reference evidence="2 3" key="1">
    <citation type="submission" date="2022-06" db="EMBL/GenBank/DDBJ databases">
        <title>Isolation of gut microbiota from human fecal samples.</title>
        <authorList>
            <person name="Pamer E.G."/>
            <person name="Barat B."/>
            <person name="Waligurski E."/>
            <person name="Medina S."/>
            <person name="Paddock L."/>
            <person name="Mostad J."/>
        </authorList>
    </citation>
    <scope>NUCLEOTIDE SEQUENCE [LARGE SCALE GENOMIC DNA]</scope>
    <source>
        <strain evidence="2 3">DFI.1.1</strain>
    </source>
</reference>
<keyword evidence="1" id="KW-0732">Signal</keyword>
<evidence type="ECO:0000313" key="3">
    <source>
        <dbReference type="Proteomes" id="UP001206692"/>
    </source>
</evidence>
<keyword evidence="3" id="KW-1185">Reference proteome</keyword>
<accession>A0ABT1SS73</accession>
<organism evidence="2 3">
    <name type="scientific">Megasphaera massiliensis</name>
    <dbReference type="NCBI Taxonomy" id="1232428"/>
    <lineage>
        <taxon>Bacteria</taxon>
        <taxon>Bacillati</taxon>
        <taxon>Bacillota</taxon>
        <taxon>Negativicutes</taxon>
        <taxon>Veillonellales</taxon>
        <taxon>Veillonellaceae</taxon>
        <taxon>Megasphaera</taxon>
    </lineage>
</organism>
<evidence type="ECO:0000256" key="1">
    <source>
        <dbReference type="SAM" id="SignalP"/>
    </source>
</evidence>
<gene>
    <name evidence="2" type="ORF">NE675_05485</name>
</gene>